<name>A0A1V8SWI5_9PEZI</name>
<feature type="compositionally biased region" description="Polar residues" evidence="1">
    <location>
        <begin position="1"/>
        <end position="10"/>
    </location>
</feature>
<feature type="region of interest" description="Disordered" evidence="1">
    <location>
        <begin position="119"/>
        <end position="142"/>
    </location>
</feature>
<keyword evidence="3" id="KW-1185">Reference proteome</keyword>
<dbReference type="EMBL" id="NAJO01000024">
    <property type="protein sequence ID" value="OQO03513.1"/>
    <property type="molecule type" value="Genomic_DNA"/>
</dbReference>
<dbReference type="AlphaFoldDB" id="A0A1V8SWI5"/>
<feature type="compositionally biased region" description="Low complexity" evidence="1">
    <location>
        <begin position="32"/>
        <end position="41"/>
    </location>
</feature>
<evidence type="ECO:0000313" key="2">
    <source>
        <dbReference type="EMBL" id="OQO03513.1"/>
    </source>
</evidence>
<feature type="region of interest" description="Disordered" evidence="1">
    <location>
        <begin position="1"/>
        <end position="70"/>
    </location>
</feature>
<accession>A0A1V8SWI5</accession>
<feature type="compositionally biased region" description="Basic and acidic residues" evidence="1">
    <location>
        <begin position="119"/>
        <end position="129"/>
    </location>
</feature>
<reference evidence="3" key="1">
    <citation type="submission" date="2017-03" db="EMBL/GenBank/DDBJ databases">
        <title>Genomes of endolithic fungi from Antarctica.</title>
        <authorList>
            <person name="Coleine C."/>
            <person name="Masonjones S."/>
            <person name="Stajich J.E."/>
        </authorList>
    </citation>
    <scope>NUCLEOTIDE SEQUENCE [LARGE SCALE GENOMIC DNA]</scope>
    <source>
        <strain evidence="3">CCFEE 5527</strain>
    </source>
</reference>
<dbReference type="InParanoid" id="A0A1V8SWI5"/>
<organism evidence="2 3">
    <name type="scientific">Cryoendolithus antarcticus</name>
    <dbReference type="NCBI Taxonomy" id="1507870"/>
    <lineage>
        <taxon>Eukaryota</taxon>
        <taxon>Fungi</taxon>
        <taxon>Dikarya</taxon>
        <taxon>Ascomycota</taxon>
        <taxon>Pezizomycotina</taxon>
        <taxon>Dothideomycetes</taxon>
        <taxon>Dothideomycetidae</taxon>
        <taxon>Cladosporiales</taxon>
        <taxon>Cladosporiaceae</taxon>
        <taxon>Cryoendolithus</taxon>
    </lineage>
</organism>
<dbReference type="Proteomes" id="UP000192596">
    <property type="component" value="Unassembled WGS sequence"/>
</dbReference>
<comment type="caution">
    <text evidence="2">The sequence shown here is derived from an EMBL/GenBank/DDBJ whole genome shotgun (WGS) entry which is preliminary data.</text>
</comment>
<evidence type="ECO:0000313" key="3">
    <source>
        <dbReference type="Proteomes" id="UP000192596"/>
    </source>
</evidence>
<protein>
    <submittedName>
        <fullName evidence="2">Uncharacterized protein</fullName>
    </submittedName>
</protein>
<sequence length="142" mass="15112">MQNHAEQTAYQHPLYANADPNALEPPSSAVDQRTSQRQQTSFSPPLARSVHAAQAVPQVHPVPAPVTSDYTNLASQVAGLDSDSEPELEVNPLRVQGQYTTTLPLLPSVVNASTAQKRGLEAGEAEGGKDGTVVETRPCEVM</sequence>
<proteinExistence type="predicted"/>
<evidence type="ECO:0000256" key="1">
    <source>
        <dbReference type="SAM" id="MobiDB-lite"/>
    </source>
</evidence>
<feature type="compositionally biased region" description="Low complexity" evidence="1">
    <location>
        <begin position="50"/>
        <end position="61"/>
    </location>
</feature>
<gene>
    <name evidence="2" type="ORF">B0A48_10177</name>
</gene>